<dbReference type="SUPFAM" id="SSF53850">
    <property type="entry name" value="Periplasmic binding protein-like II"/>
    <property type="match status" value="1"/>
</dbReference>
<sequence length="318" mass="33937">MDRLAAMETFIRVVETGSFSAAARRLAIGQPAVSKTVAQLEKRLGVRLLIRSTRGLSPTEAGRSFYDRATRAIEEADEADRAARGAGAGLTGRLRICAAVTFASIHVVPRLPVFLAAHPGLTLDIVLDDRPIDLVEEGIDVALRMGPLGDSSLAARKLASVPRYVIGTPTYFARSGTPAVPADLAKHVAVIYARSGNRETWPFRRGTAEVSVSVSGPLCVSAAEGVRAGVLAHIGLTIASSWMFDPELSSGAVQAVLTDWALPAVDLWAVYPTGRMPSAKARAFAAFIESELRPADPARERDDPEAAHRMRMQAQADC</sequence>
<protein>
    <submittedName>
        <fullName evidence="7">Transcriptional regulator</fullName>
    </submittedName>
</protein>
<dbReference type="SUPFAM" id="SSF46785">
    <property type="entry name" value="Winged helix' DNA-binding domain"/>
    <property type="match status" value="1"/>
</dbReference>
<name>A0A2S6NMB3_RHOGL</name>
<dbReference type="FunFam" id="1.10.10.10:FF:000001">
    <property type="entry name" value="LysR family transcriptional regulator"/>
    <property type="match status" value="1"/>
</dbReference>
<keyword evidence="3" id="KW-0238">DNA-binding</keyword>
<dbReference type="InterPro" id="IPR005119">
    <property type="entry name" value="LysR_subst-bd"/>
</dbReference>
<dbReference type="GO" id="GO:0003677">
    <property type="term" value="F:DNA binding"/>
    <property type="evidence" value="ECO:0007669"/>
    <property type="project" value="UniProtKB-KW"/>
</dbReference>
<evidence type="ECO:0000256" key="2">
    <source>
        <dbReference type="ARBA" id="ARBA00023015"/>
    </source>
</evidence>
<keyword evidence="4" id="KW-0804">Transcription</keyword>
<dbReference type="EMBL" id="NHRY01000052">
    <property type="protein sequence ID" value="PPQ36986.1"/>
    <property type="molecule type" value="Genomic_DNA"/>
</dbReference>
<proteinExistence type="inferred from homology"/>
<comment type="similarity">
    <text evidence="1">Belongs to the LysR transcriptional regulatory family.</text>
</comment>
<comment type="caution">
    <text evidence="7">The sequence shown here is derived from an EMBL/GenBank/DDBJ whole genome shotgun (WGS) entry which is preliminary data.</text>
</comment>
<reference evidence="7 8" key="1">
    <citation type="journal article" date="2018" name="Arch. Microbiol.">
        <title>New insights into the metabolic potential of the phototrophic purple bacterium Rhodopila globiformis DSM 161(T) from its draft genome sequence and evidence for a vanadium-dependent nitrogenase.</title>
        <authorList>
            <person name="Imhoff J.F."/>
            <person name="Rahn T."/>
            <person name="Kunzel S."/>
            <person name="Neulinger S.C."/>
        </authorList>
    </citation>
    <scope>NUCLEOTIDE SEQUENCE [LARGE SCALE GENOMIC DNA]</scope>
    <source>
        <strain evidence="7 8">DSM 161</strain>
    </source>
</reference>
<evidence type="ECO:0000259" key="6">
    <source>
        <dbReference type="PROSITE" id="PS50931"/>
    </source>
</evidence>
<dbReference type="Pfam" id="PF00126">
    <property type="entry name" value="HTH_1"/>
    <property type="match status" value="1"/>
</dbReference>
<dbReference type="InterPro" id="IPR036390">
    <property type="entry name" value="WH_DNA-bd_sf"/>
</dbReference>
<evidence type="ECO:0000256" key="5">
    <source>
        <dbReference type="SAM" id="MobiDB-lite"/>
    </source>
</evidence>
<dbReference type="CDD" id="cd08422">
    <property type="entry name" value="PBP2_CrgA_like"/>
    <property type="match status" value="1"/>
</dbReference>
<feature type="domain" description="HTH lysR-type" evidence="6">
    <location>
        <begin position="1"/>
        <end position="59"/>
    </location>
</feature>
<dbReference type="InterPro" id="IPR058163">
    <property type="entry name" value="LysR-type_TF_proteobact-type"/>
</dbReference>
<dbReference type="RefSeq" id="WP_104517552.1">
    <property type="nucleotide sequence ID" value="NZ_NHRY01000052.1"/>
</dbReference>
<feature type="compositionally biased region" description="Basic and acidic residues" evidence="5">
    <location>
        <begin position="295"/>
        <end position="308"/>
    </location>
</feature>
<dbReference type="PROSITE" id="PS50931">
    <property type="entry name" value="HTH_LYSR"/>
    <property type="match status" value="1"/>
</dbReference>
<dbReference type="InterPro" id="IPR000847">
    <property type="entry name" value="LysR_HTH_N"/>
</dbReference>
<evidence type="ECO:0000256" key="1">
    <source>
        <dbReference type="ARBA" id="ARBA00009437"/>
    </source>
</evidence>
<organism evidence="7 8">
    <name type="scientific">Rhodopila globiformis</name>
    <name type="common">Rhodopseudomonas globiformis</name>
    <dbReference type="NCBI Taxonomy" id="1071"/>
    <lineage>
        <taxon>Bacteria</taxon>
        <taxon>Pseudomonadati</taxon>
        <taxon>Pseudomonadota</taxon>
        <taxon>Alphaproteobacteria</taxon>
        <taxon>Acetobacterales</taxon>
        <taxon>Acetobacteraceae</taxon>
        <taxon>Rhodopila</taxon>
    </lineage>
</organism>
<dbReference type="InterPro" id="IPR036388">
    <property type="entry name" value="WH-like_DNA-bd_sf"/>
</dbReference>
<feature type="region of interest" description="Disordered" evidence="5">
    <location>
        <begin position="295"/>
        <end position="318"/>
    </location>
</feature>
<keyword evidence="2" id="KW-0805">Transcription regulation</keyword>
<evidence type="ECO:0000256" key="4">
    <source>
        <dbReference type="ARBA" id="ARBA00023163"/>
    </source>
</evidence>
<dbReference type="PANTHER" id="PTHR30537:SF80">
    <property type="entry name" value="TRANSCRIPTIONAL REGULATOR"/>
    <property type="match status" value="1"/>
</dbReference>
<dbReference type="Pfam" id="PF03466">
    <property type="entry name" value="LysR_substrate"/>
    <property type="match status" value="1"/>
</dbReference>
<dbReference type="PANTHER" id="PTHR30537">
    <property type="entry name" value="HTH-TYPE TRANSCRIPTIONAL REGULATOR"/>
    <property type="match status" value="1"/>
</dbReference>
<dbReference type="OrthoDB" id="9812435at2"/>
<keyword evidence="8" id="KW-1185">Reference proteome</keyword>
<dbReference type="Gene3D" id="1.10.10.10">
    <property type="entry name" value="Winged helix-like DNA-binding domain superfamily/Winged helix DNA-binding domain"/>
    <property type="match status" value="1"/>
</dbReference>
<evidence type="ECO:0000313" key="7">
    <source>
        <dbReference type="EMBL" id="PPQ36986.1"/>
    </source>
</evidence>
<dbReference type="PRINTS" id="PR00039">
    <property type="entry name" value="HTHLYSR"/>
</dbReference>
<accession>A0A2S6NMB3</accession>
<evidence type="ECO:0000313" key="8">
    <source>
        <dbReference type="Proteomes" id="UP000239724"/>
    </source>
</evidence>
<dbReference type="Proteomes" id="UP000239724">
    <property type="component" value="Unassembled WGS sequence"/>
</dbReference>
<evidence type="ECO:0000256" key="3">
    <source>
        <dbReference type="ARBA" id="ARBA00023125"/>
    </source>
</evidence>
<dbReference type="GO" id="GO:0003700">
    <property type="term" value="F:DNA-binding transcription factor activity"/>
    <property type="evidence" value="ECO:0007669"/>
    <property type="project" value="InterPro"/>
</dbReference>
<dbReference type="AlphaFoldDB" id="A0A2S6NMB3"/>
<dbReference type="Gene3D" id="3.40.190.290">
    <property type="match status" value="1"/>
</dbReference>
<gene>
    <name evidence="7" type="ORF">CCS01_04000</name>
</gene>